<dbReference type="GO" id="GO:0042597">
    <property type="term" value="C:periplasmic space"/>
    <property type="evidence" value="ECO:0007669"/>
    <property type="project" value="InterPro"/>
</dbReference>
<accession>A0A831PQL3</accession>
<feature type="signal peptide" evidence="3">
    <location>
        <begin position="1"/>
        <end position="21"/>
    </location>
</feature>
<feature type="domain" description="Alginate lyase" evidence="4">
    <location>
        <begin position="55"/>
        <end position="182"/>
    </location>
</feature>
<evidence type="ECO:0000256" key="3">
    <source>
        <dbReference type="SAM" id="SignalP"/>
    </source>
</evidence>
<gene>
    <name evidence="5" type="ORF">ENN90_05735</name>
</gene>
<evidence type="ECO:0000313" key="5">
    <source>
        <dbReference type="EMBL" id="HDR51111.1"/>
    </source>
</evidence>
<dbReference type="Pfam" id="PF05426">
    <property type="entry name" value="Alginate_lyase"/>
    <property type="match status" value="1"/>
</dbReference>
<protein>
    <recommendedName>
        <fullName evidence="4">Alginate lyase domain-containing protein</fullName>
    </recommendedName>
</protein>
<sequence>MKNNRKVVFGFYFIINLVLLSACSHQNQVPYISNDEQEFIVETAISYFDSLPVTVTAEVCERSAGGPNDFYSEGDYWWPDPENPDGPYVQRDGQTNPENFVAHRLAMIRLSQIVGKQTSAWLLTGDQKFADAVGRHLEDWFVNPGTRMNPSLNYAQAIKGRVTGRGIGIIDAIHLIELWKTLDGYPETQEVIRNLPIRNPLLWVMDKPA</sequence>
<dbReference type="PROSITE" id="PS51257">
    <property type="entry name" value="PROKAR_LIPOPROTEIN"/>
    <property type="match status" value="1"/>
</dbReference>
<dbReference type="InterPro" id="IPR008929">
    <property type="entry name" value="Chondroitin_lyas"/>
</dbReference>
<name>A0A831PQL3_9BACT</name>
<dbReference type="Proteomes" id="UP000886047">
    <property type="component" value="Unassembled WGS sequence"/>
</dbReference>
<dbReference type="Gene3D" id="1.50.10.100">
    <property type="entry name" value="Chondroitin AC/alginate lyase"/>
    <property type="match status" value="1"/>
</dbReference>
<evidence type="ECO:0000256" key="1">
    <source>
        <dbReference type="ARBA" id="ARBA00022729"/>
    </source>
</evidence>
<keyword evidence="2" id="KW-0456">Lyase</keyword>
<feature type="chain" id="PRO_5032581841" description="Alginate lyase domain-containing protein" evidence="3">
    <location>
        <begin position="22"/>
        <end position="209"/>
    </location>
</feature>
<reference evidence="5" key="1">
    <citation type="journal article" date="2020" name="mSystems">
        <title>Genome- and Community-Level Interaction Insights into Carbon Utilization and Element Cycling Functions of Hydrothermarchaeota in Hydrothermal Sediment.</title>
        <authorList>
            <person name="Zhou Z."/>
            <person name="Liu Y."/>
            <person name="Xu W."/>
            <person name="Pan J."/>
            <person name="Luo Z.H."/>
            <person name="Li M."/>
        </authorList>
    </citation>
    <scope>NUCLEOTIDE SEQUENCE [LARGE SCALE GENOMIC DNA]</scope>
    <source>
        <strain evidence="5">SpSt-1217</strain>
    </source>
</reference>
<keyword evidence="1 3" id="KW-0732">Signal</keyword>
<organism evidence="5">
    <name type="scientific">Mariniphaga anaerophila</name>
    <dbReference type="NCBI Taxonomy" id="1484053"/>
    <lineage>
        <taxon>Bacteria</taxon>
        <taxon>Pseudomonadati</taxon>
        <taxon>Bacteroidota</taxon>
        <taxon>Bacteroidia</taxon>
        <taxon>Marinilabiliales</taxon>
        <taxon>Prolixibacteraceae</taxon>
        <taxon>Mariniphaga</taxon>
    </lineage>
</organism>
<dbReference type="GO" id="GO:0016829">
    <property type="term" value="F:lyase activity"/>
    <property type="evidence" value="ECO:0007669"/>
    <property type="project" value="UniProtKB-KW"/>
</dbReference>
<dbReference type="AlphaFoldDB" id="A0A831PQL3"/>
<proteinExistence type="predicted"/>
<evidence type="ECO:0000256" key="2">
    <source>
        <dbReference type="ARBA" id="ARBA00023239"/>
    </source>
</evidence>
<dbReference type="InterPro" id="IPR008397">
    <property type="entry name" value="Alginate_lyase_dom"/>
</dbReference>
<dbReference type="SUPFAM" id="SSF48230">
    <property type="entry name" value="Chondroitin AC/alginate lyase"/>
    <property type="match status" value="1"/>
</dbReference>
<evidence type="ECO:0000259" key="4">
    <source>
        <dbReference type="Pfam" id="PF05426"/>
    </source>
</evidence>
<dbReference type="EMBL" id="DSDK01000319">
    <property type="protein sequence ID" value="HDR51111.1"/>
    <property type="molecule type" value="Genomic_DNA"/>
</dbReference>
<comment type="caution">
    <text evidence="5">The sequence shown here is derived from an EMBL/GenBank/DDBJ whole genome shotgun (WGS) entry which is preliminary data.</text>
</comment>